<organism evidence="1 2">
    <name type="scientific">Coniosporium uncinatum</name>
    <dbReference type="NCBI Taxonomy" id="93489"/>
    <lineage>
        <taxon>Eukaryota</taxon>
        <taxon>Fungi</taxon>
        <taxon>Dikarya</taxon>
        <taxon>Ascomycota</taxon>
        <taxon>Pezizomycotina</taxon>
        <taxon>Dothideomycetes</taxon>
        <taxon>Dothideomycetes incertae sedis</taxon>
        <taxon>Coniosporium</taxon>
    </lineage>
</organism>
<dbReference type="EMBL" id="JAWDJW010007401">
    <property type="protein sequence ID" value="KAK3062232.1"/>
    <property type="molecule type" value="Genomic_DNA"/>
</dbReference>
<dbReference type="Proteomes" id="UP001186974">
    <property type="component" value="Unassembled WGS sequence"/>
</dbReference>
<reference evidence="1" key="1">
    <citation type="submission" date="2024-09" db="EMBL/GenBank/DDBJ databases">
        <title>Black Yeasts Isolated from many extreme environments.</title>
        <authorList>
            <person name="Coleine C."/>
            <person name="Stajich J.E."/>
            <person name="Selbmann L."/>
        </authorList>
    </citation>
    <scope>NUCLEOTIDE SEQUENCE</scope>
    <source>
        <strain evidence="1">CCFEE 5737</strain>
    </source>
</reference>
<keyword evidence="2" id="KW-1185">Reference proteome</keyword>
<evidence type="ECO:0000313" key="1">
    <source>
        <dbReference type="EMBL" id="KAK3062232.1"/>
    </source>
</evidence>
<accession>A0ACC3D5P4</accession>
<sequence>MNAMDAPSISWLHLDSKASANSMFQGKLGETDKMFVRALEGREEAFGAEHTSTLMTVNNLGLLYEKQGKFDRAEKMFVPASSV</sequence>
<protein>
    <submittedName>
        <fullName evidence="1">Uncharacterized protein</fullName>
    </submittedName>
</protein>
<gene>
    <name evidence="1" type="ORF">LTS18_004552</name>
</gene>
<comment type="caution">
    <text evidence="1">The sequence shown here is derived from an EMBL/GenBank/DDBJ whole genome shotgun (WGS) entry which is preliminary data.</text>
</comment>
<proteinExistence type="predicted"/>
<evidence type="ECO:0000313" key="2">
    <source>
        <dbReference type="Proteomes" id="UP001186974"/>
    </source>
</evidence>
<name>A0ACC3D5P4_9PEZI</name>